<feature type="compositionally biased region" description="Basic and acidic residues" evidence="1">
    <location>
        <begin position="214"/>
        <end position="239"/>
    </location>
</feature>
<keyword evidence="3" id="KW-1185">Reference proteome</keyword>
<reference evidence="2" key="1">
    <citation type="submission" date="2023-03" db="EMBL/GenBank/DDBJ databases">
        <title>Massive genome expansion in bonnet fungi (Mycena s.s.) driven by repeated elements and novel gene families across ecological guilds.</title>
        <authorList>
            <consortium name="Lawrence Berkeley National Laboratory"/>
            <person name="Harder C.B."/>
            <person name="Miyauchi S."/>
            <person name="Viragh M."/>
            <person name="Kuo A."/>
            <person name="Thoen E."/>
            <person name="Andreopoulos B."/>
            <person name="Lu D."/>
            <person name="Skrede I."/>
            <person name="Drula E."/>
            <person name="Henrissat B."/>
            <person name="Morin E."/>
            <person name="Kohler A."/>
            <person name="Barry K."/>
            <person name="LaButti K."/>
            <person name="Morin E."/>
            <person name="Salamov A."/>
            <person name="Lipzen A."/>
            <person name="Mereny Z."/>
            <person name="Hegedus B."/>
            <person name="Baldrian P."/>
            <person name="Stursova M."/>
            <person name="Weitz H."/>
            <person name="Taylor A."/>
            <person name="Grigoriev I.V."/>
            <person name="Nagy L.G."/>
            <person name="Martin F."/>
            <person name="Kauserud H."/>
        </authorList>
    </citation>
    <scope>NUCLEOTIDE SEQUENCE</scope>
    <source>
        <strain evidence="2">CBHHK067</strain>
    </source>
</reference>
<evidence type="ECO:0000256" key="1">
    <source>
        <dbReference type="SAM" id="MobiDB-lite"/>
    </source>
</evidence>
<feature type="region of interest" description="Disordered" evidence="1">
    <location>
        <begin position="214"/>
        <end position="260"/>
    </location>
</feature>
<protein>
    <submittedName>
        <fullName evidence="2">Uncharacterized protein</fullName>
    </submittedName>
</protein>
<accession>A0AAD7DD84</accession>
<name>A0AAD7DD84_MYCRO</name>
<organism evidence="2 3">
    <name type="scientific">Mycena rosella</name>
    <name type="common">Pink bonnet</name>
    <name type="synonym">Agaricus rosellus</name>
    <dbReference type="NCBI Taxonomy" id="1033263"/>
    <lineage>
        <taxon>Eukaryota</taxon>
        <taxon>Fungi</taxon>
        <taxon>Dikarya</taxon>
        <taxon>Basidiomycota</taxon>
        <taxon>Agaricomycotina</taxon>
        <taxon>Agaricomycetes</taxon>
        <taxon>Agaricomycetidae</taxon>
        <taxon>Agaricales</taxon>
        <taxon>Marasmiineae</taxon>
        <taxon>Mycenaceae</taxon>
        <taxon>Mycena</taxon>
    </lineage>
</organism>
<dbReference type="Proteomes" id="UP001221757">
    <property type="component" value="Unassembled WGS sequence"/>
</dbReference>
<evidence type="ECO:0000313" key="3">
    <source>
        <dbReference type="Proteomes" id="UP001221757"/>
    </source>
</evidence>
<comment type="caution">
    <text evidence="2">The sequence shown here is derived from an EMBL/GenBank/DDBJ whole genome shotgun (WGS) entry which is preliminary data.</text>
</comment>
<dbReference type="EMBL" id="JARKIE010000078">
    <property type="protein sequence ID" value="KAJ7688554.1"/>
    <property type="molecule type" value="Genomic_DNA"/>
</dbReference>
<dbReference type="PROSITE" id="PS51257">
    <property type="entry name" value="PROKAR_LIPOPROTEIN"/>
    <property type="match status" value="1"/>
</dbReference>
<dbReference type="AlphaFoldDB" id="A0AAD7DD84"/>
<gene>
    <name evidence="2" type="ORF">B0H17DRAFT_1297339</name>
</gene>
<sequence length="260" mass="28302">MRGTHEPPAHAAHAAHAAPVVHAATPSSSSSCYAVSPFARSAGYDLGQQSSACVWPNKAGGTHSGAPTPYERLRRSWASSSIERNRARREQAAFLRQSARVTLERVARGVWLEATLAEAALILAQYESSAHPEYRPDHLVRALAFLEASSSSPCSVMSCDASSSSALWMRRRTRDRHGAYSTPPCVPRGCRSRASCEEKGVWFDGVDWREQRRHARAEATVEGEREGGEERGGRQETSREGCGVSSEGRLHMSDTSPVLS</sequence>
<proteinExistence type="predicted"/>
<evidence type="ECO:0000313" key="2">
    <source>
        <dbReference type="EMBL" id="KAJ7688554.1"/>
    </source>
</evidence>